<evidence type="ECO:0000259" key="1">
    <source>
        <dbReference type="PROSITE" id="PS51704"/>
    </source>
</evidence>
<feature type="domain" description="GP-PDE" evidence="1">
    <location>
        <begin position="1"/>
        <end position="218"/>
    </location>
</feature>
<dbReference type="PANTHER" id="PTHR46211:SF1">
    <property type="entry name" value="GLYCEROPHOSPHODIESTER PHOSPHODIESTERASE, CYTOPLASMIC"/>
    <property type="match status" value="1"/>
</dbReference>
<dbReference type="AlphaFoldDB" id="A0A8J6N228"/>
<gene>
    <name evidence="2" type="ORF">H8E19_11500</name>
</gene>
<evidence type="ECO:0000313" key="2">
    <source>
        <dbReference type="EMBL" id="MBC8178019.1"/>
    </source>
</evidence>
<dbReference type="Pfam" id="PF03009">
    <property type="entry name" value="GDPD"/>
    <property type="match status" value="1"/>
</dbReference>
<accession>A0A8J6N228</accession>
<protein>
    <submittedName>
        <fullName evidence="2">Glycerophosphodiester phosphodiesterase</fullName>
    </submittedName>
</protein>
<organism evidence="2 3">
    <name type="scientific">Candidatus Desulfacyla euxinica</name>
    <dbReference type="NCBI Taxonomy" id="2841693"/>
    <lineage>
        <taxon>Bacteria</taxon>
        <taxon>Deltaproteobacteria</taxon>
        <taxon>Candidatus Desulfacyla</taxon>
    </lineage>
</organism>
<dbReference type="PROSITE" id="PS51704">
    <property type="entry name" value="GP_PDE"/>
    <property type="match status" value="1"/>
</dbReference>
<dbReference type="GO" id="GO:0008081">
    <property type="term" value="F:phosphoric diester hydrolase activity"/>
    <property type="evidence" value="ECO:0007669"/>
    <property type="project" value="InterPro"/>
</dbReference>
<reference evidence="2 3" key="1">
    <citation type="submission" date="2020-08" db="EMBL/GenBank/DDBJ databases">
        <title>Bridging the membrane lipid divide: bacteria of the FCB group superphylum have the potential to synthesize archaeal ether lipids.</title>
        <authorList>
            <person name="Villanueva L."/>
            <person name="Von Meijenfeldt F.A.B."/>
            <person name="Westbye A.B."/>
            <person name="Yadav S."/>
            <person name="Hopmans E.C."/>
            <person name="Dutilh B.E."/>
            <person name="Sinninghe Damste J.S."/>
        </authorList>
    </citation>
    <scope>NUCLEOTIDE SEQUENCE [LARGE SCALE GENOMIC DNA]</scope>
    <source>
        <strain evidence="2">NIOZ-UU27</strain>
    </source>
</reference>
<proteinExistence type="predicted"/>
<dbReference type="GO" id="GO:0006629">
    <property type="term" value="P:lipid metabolic process"/>
    <property type="evidence" value="ECO:0007669"/>
    <property type="project" value="InterPro"/>
</dbReference>
<dbReference type="SUPFAM" id="SSF51695">
    <property type="entry name" value="PLC-like phosphodiesterases"/>
    <property type="match status" value="1"/>
</dbReference>
<dbReference type="Proteomes" id="UP000650524">
    <property type="component" value="Unassembled WGS sequence"/>
</dbReference>
<dbReference type="Gene3D" id="3.20.20.190">
    <property type="entry name" value="Phosphatidylinositol (PI) phosphodiesterase"/>
    <property type="match status" value="1"/>
</dbReference>
<dbReference type="InterPro" id="IPR030395">
    <property type="entry name" value="GP_PDE_dom"/>
</dbReference>
<dbReference type="EMBL" id="JACNJD010000251">
    <property type="protein sequence ID" value="MBC8178019.1"/>
    <property type="molecule type" value="Genomic_DNA"/>
</dbReference>
<evidence type="ECO:0000313" key="3">
    <source>
        <dbReference type="Proteomes" id="UP000650524"/>
    </source>
</evidence>
<name>A0A8J6N228_9DELT</name>
<sequence length="227" mass="25504">MGHAPENTLLSFRKALELGAPCVEADVYNVDGNLMVFHDDRLERTTNGSGYLLDHDFDYLRSLDAGNGERIPTLGEVFETVDLRAGVNIELKGPGTARPVVEFISTLRKYGWRDDLILVSSFKHRELEEVRRIDPRIRLGVLVAGLPMDDAAFAAELGAYSVHLSLKFVKRKFVDDAHFRGLRVFVFTVNNPKDIRRMEGFGVDGVFTNYPERVLQHQKTGGAIGWV</sequence>
<dbReference type="PANTHER" id="PTHR46211">
    <property type="entry name" value="GLYCEROPHOSPHORYL DIESTER PHOSPHODIESTERASE"/>
    <property type="match status" value="1"/>
</dbReference>
<comment type="caution">
    <text evidence="2">The sequence shown here is derived from an EMBL/GenBank/DDBJ whole genome shotgun (WGS) entry which is preliminary data.</text>
</comment>
<dbReference type="InterPro" id="IPR017946">
    <property type="entry name" value="PLC-like_Pdiesterase_TIM-brl"/>
</dbReference>